<evidence type="ECO:0000313" key="1">
    <source>
        <dbReference type="EMBL" id="QGH31659.1"/>
    </source>
</evidence>
<dbReference type="EMBL" id="CP045845">
    <property type="protein sequence ID" value="QGH31659.1"/>
    <property type="molecule type" value="Genomic_DNA"/>
</dbReference>
<reference evidence="2" key="2">
    <citation type="submission" date="2023-04" db="EMBL/GenBank/DDBJ databases">
        <title>APH(3)-Id, a novel chromosomal aminoglycoside phosphotransferase, identified from an environmental isolate of Kluyvera intermedia DW18.</title>
        <authorList>
            <person name="Sha Y."/>
        </authorList>
    </citation>
    <scope>NUCLEOTIDE SEQUENCE</scope>
    <source>
        <strain evidence="2">DW18</strain>
    </source>
</reference>
<evidence type="ECO:0000313" key="4">
    <source>
        <dbReference type="Proteomes" id="UP001177527"/>
    </source>
</evidence>
<dbReference type="AlphaFoldDB" id="A0A5Q2TAI0"/>
<name>A0A5Q2TAI0_KLUIN</name>
<dbReference type="RefSeq" id="WP_153743770.1">
    <property type="nucleotide sequence ID" value="NZ_CP045843.1"/>
</dbReference>
<sequence>MAAFVVFVRRVSPAALRLAGLQRCAKSWATNMHERSPAKRSAAGAIADYCQP</sequence>
<gene>
    <name evidence="1" type="ORF">GHC21_19180</name>
    <name evidence="2" type="ORF">QBD33_19505</name>
</gene>
<reference evidence="1 3" key="1">
    <citation type="submission" date="2019-10" db="EMBL/GenBank/DDBJ databases">
        <title>Complete genome sequencing of drug resistant plasmids in Kluyvera intermedia.</title>
        <authorList>
            <person name="Ke C."/>
            <person name="Jian S."/>
        </authorList>
    </citation>
    <scope>NUCLEOTIDE SEQUENCE [LARGE SCALE GENOMIC DNA]</scope>
    <source>
        <strain evidence="1 3">N2-1</strain>
    </source>
</reference>
<organism evidence="2 4">
    <name type="scientific">Kluyvera intermedia</name>
    <name type="common">Enterobacter intermedius</name>
    <dbReference type="NCBI Taxonomy" id="61648"/>
    <lineage>
        <taxon>Bacteria</taxon>
        <taxon>Pseudomonadati</taxon>
        <taxon>Pseudomonadota</taxon>
        <taxon>Gammaproteobacteria</taxon>
        <taxon>Enterobacterales</taxon>
        <taxon>Enterobacteriaceae</taxon>
        <taxon>Kluyvera</taxon>
    </lineage>
</organism>
<keyword evidence="3" id="KW-1185">Reference proteome</keyword>
<dbReference type="Proteomes" id="UP000344450">
    <property type="component" value="Chromosome"/>
</dbReference>
<accession>A0A5Q2TAI0</accession>
<evidence type="ECO:0000313" key="2">
    <source>
        <dbReference type="EMBL" id="WGL55770.1"/>
    </source>
</evidence>
<dbReference type="GeneID" id="91974556"/>
<evidence type="ECO:0000313" key="3">
    <source>
        <dbReference type="Proteomes" id="UP000344450"/>
    </source>
</evidence>
<protein>
    <submittedName>
        <fullName evidence="2">Uncharacterized protein</fullName>
    </submittedName>
</protein>
<dbReference type="Proteomes" id="UP001177527">
    <property type="component" value="Chromosome"/>
</dbReference>
<proteinExistence type="predicted"/>
<dbReference type="EMBL" id="CP123488">
    <property type="protein sequence ID" value="WGL55770.1"/>
    <property type="molecule type" value="Genomic_DNA"/>
</dbReference>